<keyword evidence="1" id="KW-1133">Transmembrane helix</keyword>
<evidence type="ECO:0000313" key="5">
    <source>
        <dbReference type="Proteomes" id="UP001183607"/>
    </source>
</evidence>
<gene>
    <name evidence="4" type="ORF">RM574_02020</name>
    <name evidence="3" type="ORF">RM698_16830</name>
</gene>
<organism evidence="4 5">
    <name type="scientific">Streptomyces evansiae</name>
    <dbReference type="NCBI Taxonomy" id="3075535"/>
    <lineage>
        <taxon>Bacteria</taxon>
        <taxon>Bacillati</taxon>
        <taxon>Actinomycetota</taxon>
        <taxon>Actinomycetes</taxon>
        <taxon>Kitasatosporales</taxon>
        <taxon>Streptomycetaceae</taxon>
        <taxon>Streptomyces</taxon>
    </lineage>
</organism>
<reference evidence="5" key="1">
    <citation type="submission" date="2023-07" db="EMBL/GenBank/DDBJ databases">
        <title>30 novel species of actinomycetes from the DSMZ collection.</title>
        <authorList>
            <person name="Nouioui I."/>
        </authorList>
    </citation>
    <scope>NUCLEOTIDE SEQUENCE [LARGE SCALE GENOMIC DNA]</scope>
    <source>
        <strain evidence="5">DSM 41982</strain>
    </source>
</reference>
<evidence type="ECO:0000256" key="2">
    <source>
        <dbReference type="SAM" id="SignalP"/>
    </source>
</evidence>
<dbReference type="EMBL" id="JAVRET010000036">
    <property type="protein sequence ID" value="MDT0410713.1"/>
    <property type="molecule type" value="Genomic_DNA"/>
</dbReference>
<dbReference type="RefSeq" id="WP_010261731.1">
    <property type="nucleotide sequence ID" value="NZ_JAVRER010000002.1"/>
</dbReference>
<feature type="signal peptide" evidence="2">
    <location>
        <begin position="1"/>
        <end position="28"/>
    </location>
</feature>
<proteinExistence type="predicted"/>
<name>A0ABD5DYT7_9ACTN</name>
<reference evidence="4" key="2">
    <citation type="submission" date="2024-03" db="EMBL/GenBank/DDBJ databases">
        <title>30 novel species of actinomycetes from the DSMZ collection.</title>
        <authorList>
            <person name="Nouioui I."/>
        </authorList>
    </citation>
    <scope>NUCLEOTIDE SEQUENCE</scope>
    <source>
        <strain evidence="3 6">DSM 41979</strain>
        <strain evidence="4">DSM 41982</strain>
    </source>
</reference>
<protein>
    <submittedName>
        <fullName evidence="4">Tat (Twin-arginine translocation) pathway signal sequence</fullName>
    </submittedName>
</protein>
<evidence type="ECO:0000313" key="4">
    <source>
        <dbReference type="EMBL" id="MDT0414254.1"/>
    </source>
</evidence>
<evidence type="ECO:0000256" key="1">
    <source>
        <dbReference type="SAM" id="Phobius"/>
    </source>
</evidence>
<keyword evidence="1" id="KW-0812">Transmembrane</keyword>
<dbReference type="PROSITE" id="PS51318">
    <property type="entry name" value="TAT"/>
    <property type="match status" value="1"/>
</dbReference>
<dbReference type="Proteomes" id="UP001183610">
    <property type="component" value="Unassembled WGS sequence"/>
</dbReference>
<evidence type="ECO:0000313" key="6">
    <source>
        <dbReference type="Proteomes" id="UP001183610"/>
    </source>
</evidence>
<feature type="chain" id="PRO_5044726132" evidence="2">
    <location>
        <begin position="29"/>
        <end position="97"/>
    </location>
</feature>
<keyword evidence="6" id="KW-1185">Reference proteome</keyword>
<sequence length="97" mass="9590">MSSVARRSLLTATASAAVLCALSFVPSAQDAAAAPAHTQVAAATTATADEHRLADTGGVDTTPYLVGGLASLGIGAACVTVAVRRGRHEPFEDAAAL</sequence>
<accession>A0ABD5DYT7</accession>
<comment type="caution">
    <text evidence="4">The sequence shown here is derived from an EMBL/GenBank/DDBJ whole genome shotgun (WGS) entry which is preliminary data.</text>
</comment>
<dbReference type="AlphaFoldDB" id="A0ABD5DYT7"/>
<dbReference type="Proteomes" id="UP001183607">
    <property type="component" value="Unassembled WGS sequence"/>
</dbReference>
<feature type="transmembrane region" description="Helical" evidence="1">
    <location>
        <begin position="62"/>
        <end position="83"/>
    </location>
</feature>
<dbReference type="EMBL" id="JAVRER010000002">
    <property type="protein sequence ID" value="MDT0414254.1"/>
    <property type="molecule type" value="Genomic_DNA"/>
</dbReference>
<dbReference type="InterPro" id="IPR006311">
    <property type="entry name" value="TAT_signal"/>
</dbReference>
<keyword evidence="1" id="KW-0472">Membrane</keyword>
<evidence type="ECO:0000313" key="3">
    <source>
        <dbReference type="EMBL" id="MDT0410713.1"/>
    </source>
</evidence>
<keyword evidence="2" id="KW-0732">Signal</keyword>